<keyword evidence="2" id="KW-0472">Membrane</keyword>
<feature type="transmembrane region" description="Helical" evidence="2">
    <location>
        <begin position="185"/>
        <end position="205"/>
    </location>
</feature>
<keyword evidence="2" id="KW-1133">Transmembrane helix</keyword>
<name>A0A1M6VUG7_PSETH</name>
<feature type="region of interest" description="Disordered" evidence="1">
    <location>
        <begin position="216"/>
        <end position="238"/>
    </location>
</feature>
<gene>
    <name evidence="3" type="ORF">SAMN05443637_11363</name>
</gene>
<dbReference type="OrthoDB" id="3578750at2"/>
<keyword evidence="4" id="KW-1185">Reference proteome</keyword>
<dbReference type="EMBL" id="FRAP01000013">
    <property type="protein sequence ID" value="SHK85153.1"/>
    <property type="molecule type" value="Genomic_DNA"/>
</dbReference>
<accession>A0A1M6VUG7</accession>
<feature type="transmembrane region" description="Helical" evidence="2">
    <location>
        <begin position="119"/>
        <end position="140"/>
    </location>
</feature>
<dbReference type="AlphaFoldDB" id="A0A1M6VUG7"/>
<feature type="transmembrane region" description="Helical" evidence="2">
    <location>
        <begin position="89"/>
        <end position="107"/>
    </location>
</feature>
<proteinExistence type="predicted"/>
<dbReference type="RefSeq" id="WP_143172209.1">
    <property type="nucleotide sequence ID" value="NZ_CALGVN010000006.1"/>
</dbReference>
<evidence type="ECO:0008006" key="5">
    <source>
        <dbReference type="Google" id="ProtNLM"/>
    </source>
</evidence>
<dbReference type="Pfam" id="PF06197">
    <property type="entry name" value="DUF998"/>
    <property type="match status" value="1"/>
</dbReference>
<keyword evidence="2" id="KW-0812">Transmembrane</keyword>
<sequence>MAQGVGASAGGVESAVVAAAVGVAAVTAGVLHVAGSGPVDPLRTVISDYVVVPGGYAMLALTAAALAVACVALAAGLHRAGLPRPALPMTALVTAAVALAVAGAVPTNPPDEPIDLAAVVHRIAGGVAFVALPFAAWWIARRAVAGPGEWAARAAVLRRCALASATLTAGFLAVQLPIVIGASPIFPFVGGAERLVCATVMVVLVTTARVMRTATAGTAGTPRPRTPDALPVGLGQAA</sequence>
<feature type="transmembrane region" description="Helical" evidence="2">
    <location>
        <begin position="160"/>
        <end position="179"/>
    </location>
</feature>
<dbReference type="InterPro" id="IPR009339">
    <property type="entry name" value="DUF998"/>
</dbReference>
<evidence type="ECO:0000256" key="1">
    <source>
        <dbReference type="SAM" id="MobiDB-lite"/>
    </source>
</evidence>
<evidence type="ECO:0000313" key="4">
    <source>
        <dbReference type="Proteomes" id="UP000184363"/>
    </source>
</evidence>
<reference evidence="3 4" key="1">
    <citation type="submission" date="2016-11" db="EMBL/GenBank/DDBJ databases">
        <authorList>
            <person name="Jaros S."/>
            <person name="Januszkiewicz K."/>
            <person name="Wedrychowicz H."/>
        </authorList>
    </citation>
    <scope>NUCLEOTIDE SEQUENCE [LARGE SCALE GENOMIC DNA]</scope>
    <source>
        <strain evidence="3 4">DSM 43832</strain>
    </source>
</reference>
<organism evidence="3 4">
    <name type="scientific">Pseudonocardia thermophila</name>
    <dbReference type="NCBI Taxonomy" id="1848"/>
    <lineage>
        <taxon>Bacteria</taxon>
        <taxon>Bacillati</taxon>
        <taxon>Actinomycetota</taxon>
        <taxon>Actinomycetes</taxon>
        <taxon>Pseudonocardiales</taxon>
        <taxon>Pseudonocardiaceae</taxon>
        <taxon>Pseudonocardia</taxon>
    </lineage>
</organism>
<evidence type="ECO:0000313" key="3">
    <source>
        <dbReference type="EMBL" id="SHK85153.1"/>
    </source>
</evidence>
<dbReference type="Proteomes" id="UP000184363">
    <property type="component" value="Unassembled WGS sequence"/>
</dbReference>
<feature type="transmembrane region" description="Helical" evidence="2">
    <location>
        <begin position="12"/>
        <end position="35"/>
    </location>
</feature>
<dbReference type="STRING" id="1848.SAMN05443637_11363"/>
<evidence type="ECO:0000256" key="2">
    <source>
        <dbReference type="SAM" id="Phobius"/>
    </source>
</evidence>
<feature type="transmembrane region" description="Helical" evidence="2">
    <location>
        <begin position="55"/>
        <end position="77"/>
    </location>
</feature>
<protein>
    <recommendedName>
        <fullName evidence="5">DUF998 domain-containing protein</fullName>
    </recommendedName>
</protein>